<feature type="domain" description="Carrier" evidence="11">
    <location>
        <begin position="2554"/>
        <end position="2629"/>
    </location>
</feature>
<keyword evidence="15" id="KW-1185">Reference proteome</keyword>
<comment type="caution">
    <text evidence="13">The sequence shown here is derived from an EMBL/GenBank/DDBJ whole genome shotgun (WGS) entry which is preliminary data.</text>
</comment>
<dbReference type="Gene3D" id="3.30.300.30">
    <property type="match status" value="2"/>
</dbReference>
<dbReference type="InterPro" id="IPR057326">
    <property type="entry name" value="KR_dom"/>
</dbReference>
<feature type="domain" description="Carrier" evidence="11">
    <location>
        <begin position="1503"/>
        <end position="1578"/>
    </location>
</feature>
<evidence type="ECO:0000256" key="9">
    <source>
        <dbReference type="ARBA" id="ARBA00029443"/>
    </source>
</evidence>
<dbReference type="GO" id="GO:0004315">
    <property type="term" value="F:3-oxoacyl-[acyl-carrier-protein] synthase activity"/>
    <property type="evidence" value="ECO:0007669"/>
    <property type="project" value="InterPro"/>
</dbReference>
<dbReference type="Gene3D" id="3.40.50.720">
    <property type="entry name" value="NAD(P)-binding Rossmann-like Domain"/>
    <property type="match status" value="2"/>
</dbReference>
<evidence type="ECO:0000256" key="6">
    <source>
        <dbReference type="ARBA" id="ARBA00022832"/>
    </source>
</evidence>
<dbReference type="GO" id="GO:0009403">
    <property type="term" value="P:toxin biosynthetic process"/>
    <property type="evidence" value="ECO:0007669"/>
    <property type="project" value="UniProtKB-ARBA"/>
</dbReference>
<evidence type="ECO:0000256" key="1">
    <source>
        <dbReference type="ARBA" id="ARBA00001957"/>
    </source>
</evidence>
<feature type="compositionally biased region" description="Low complexity" evidence="10">
    <location>
        <begin position="205"/>
        <end position="218"/>
    </location>
</feature>
<dbReference type="SUPFAM" id="SSF47336">
    <property type="entry name" value="ACP-like"/>
    <property type="match status" value="4"/>
</dbReference>
<dbReference type="InterPro" id="IPR016036">
    <property type="entry name" value="Malonyl_transacylase_ACP-bd"/>
</dbReference>
<feature type="domain" description="Carrier" evidence="11">
    <location>
        <begin position="4470"/>
        <end position="4545"/>
    </location>
</feature>
<dbReference type="SMART" id="SM00825">
    <property type="entry name" value="PKS_KS"/>
    <property type="match status" value="1"/>
</dbReference>
<dbReference type="Pfam" id="PF00501">
    <property type="entry name" value="AMP-binding"/>
    <property type="match status" value="2"/>
</dbReference>
<dbReference type="InterPro" id="IPR036736">
    <property type="entry name" value="ACP-like_sf"/>
</dbReference>
<dbReference type="InterPro" id="IPR036291">
    <property type="entry name" value="NAD(P)-bd_dom_sf"/>
</dbReference>
<dbReference type="SMART" id="SM00823">
    <property type="entry name" value="PKS_PP"/>
    <property type="match status" value="4"/>
</dbReference>
<keyword evidence="5" id="KW-0677">Repeat</keyword>
<evidence type="ECO:0000259" key="12">
    <source>
        <dbReference type="PROSITE" id="PS52004"/>
    </source>
</evidence>
<dbReference type="InterPro" id="IPR032821">
    <property type="entry name" value="PKS_assoc"/>
</dbReference>
<dbReference type="RefSeq" id="WP_207856585.1">
    <property type="nucleotide sequence ID" value="NZ_JAFREP010000002.1"/>
</dbReference>
<dbReference type="FunFam" id="3.40.47.10:FF:000042">
    <property type="entry name" value="Polyketide synthase Pks13"/>
    <property type="match status" value="1"/>
</dbReference>
<dbReference type="Pfam" id="PF08659">
    <property type="entry name" value="KR"/>
    <property type="match status" value="2"/>
</dbReference>
<dbReference type="CDD" id="cd05930">
    <property type="entry name" value="A_NRPS"/>
    <property type="match status" value="1"/>
</dbReference>
<dbReference type="Gene3D" id="3.30.559.10">
    <property type="entry name" value="Chloramphenicol acetyltransferase-like domain"/>
    <property type="match status" value="3"/>
</dbReference>
<dbReference type="InterPro" id="IPR014043">
    <property type="entry name" value="Acyl_transferase_dom"/>
</dbReference>
<keyword evidence="2" id="KW-0596">Phosphopantetheine</keyword>
<dbReference type="InterPro" id="IPR013217">
    <property type="entry name" value="Methyltransf_12"/>
</dbReference>
<dbReference type="PROSITE" id="PS00455">
    <property type="entry name" value="AMP_BINDING"/>
    <property type="match status" value="1"/>
</dbReference>
<evidence type="ECO:0000256" key="10">
    <source>
        <dbReference type="SAM" id="MobiDB-lite"/>
    </source>
</evidence>
<dbReference type="InterPro" id="IPR029063">
    <property type="entry name" value="SAM-dependent_MTases_sf"/>
</dbReference>
<dbReference type="SMART" id="SM00822">
    <property type="entry name" value="PKS_KR"/>
    <property type="match status" value="1"/>
</dbReference>
<evidence type="ECO:0000313" key="15">
    <source>
        <dbReference type="Proteomes" id="UP000664417"/>
    </source>
</evidence>
<dbReference type="PROSITE" id="PS52004">
    <property type="entry name" value="KS3_2"/>
    <property type="match status" value="1"/>
</dbReference>
<dbReference type="CDD" id="cd19543">
    <property type="entry name" value="DCL_NRPS"/>
    <property type="match status" value="1"/>
</dbReference>
<dbReference type="InterPro" id="IPR000873">
    <property type="entry name" value="AMP-dep_synth/lig_dom"/>
</dbReference>
<gene>
    <name evidence="13" type="ORF">J3U88_02665</name>
    <name evidence="14" type="ORF">J3U88_09305</name>
</gene>
<dbReference type="PANTHER" id="PTHR45527:SF1">
    <property type="entry name" value="FATTY ACID SYNTHASE"/>
    <property type="match status" value="1"/>
</dbReference>
<dbReference type="InterPro" id="IPR006162">
    <property type="entry name" value="Ppantetheine_attach_site"/>
</dbReference>
<dbReference type="InterPro" id="IPR016035">
    <property type="entry name" value="Acyl_Trfase/lysoPLipase"/>
</dbReference>
<evidence type="ECO:0000256" key="3">
    <source>
        <dbReference type="ARBA" id="ARBA00022553"/>
    </source>
</evidence>
<evidence type="ECO:0000256" key="7">
    <source>
        <dbReference type="ARBA" id="ARBA00023098"/>
    </source>
</evidence>
<comment type="similarity">
    <text evidence="9">In the C-terminal section; belongs to the NRP synthetase family.</text>
</comment>
<evidence type="ECO:0000313" key="14">
    <source>
        <dbReference type="EMBL" id="MBO1318655.1"/>
    </source>
</evidence>
<dbReference type="EMBL" id="JAFREP010000006">
    <property type="protein sequence ID" value="MBO1318655.1"/>
    <property type="molecule type" value="Genomic_DNA"/>
</dbReference>
<keyword evidence="4" id="KW-0808">Transferase</keyword>
<dbReference type="InterPro" id="IPR014031">
    <property type="entry name" value="Ketoacyl_synth_C"/>
</dbReference>
<dbReference type="InterPro" id="IPR025110">
    <property type="entry name" value="AMP-bd_C"/>
</dbReference>
<dbReference type="FunFam" id="3.40.50.12780:FF:000012">
    <property type="entry name" value="Non-ribosomal peptide synthetase"/>
    <property type="match status" value="1"/>
</dbReference>
<evidence type="ECO:0000259" key="11">
    <source>
        <dbReference type="PROSITE" id="PS50075"/>
    </source>
</evidence>
<dbReference type="Gene3D" id="1.10.1200.10">
    <property type="entry name" value="ACP-like"/>
    <property type="match status" value="4"/>
</dbReference>
<dbReference type="Gene3D" id="3.30.70.3290">
    <property type="match status" value="1"/>
</dbReference>
<keyword evidence="8" id="KW-0511">Multifunctional enzyme</keyword>
<dbReference type="Pfam" id="PF00698">
    <property type="entry name" value="Acyl_transf_1"/>
    <property type="match status" value="1"/>
</dbReference>
<reference evidence="13" key="1">
    <citation type="submission" date="2021-03" db="EMBL/GenBank/DDBJ databases">
        <authorList>
            <person name="Wang G."/>
        </authorList>
    </citation>
    <scope>NUCLEOTIDE SEQUENCE</scope>
    <source>
        <strain evidence="13">KCTC 12899</strain>
    </source>
</reference>
<dbReference type="SUPFAM" id="SSF52777">
    <property type="entry name" value="CoA-dependent acyltransferases"/>
    <property type="match status" value="6"/>
</dbReference>
<dbReference type="FunFam" id="1.10.1200.10:FF:000016">
    <property type="entry name" value="Non-ribosomal peptide synthase"/>
    <property type="match status" value="2"/>
</dbReference>
<dbReference type="SUPFAM" id="SSF53335">
    <property type="entry name" value="S-adenosyl-L-methionine-dependent methyltransferases"/>
    <property type="match status" value="1"/>
</dbReference>
<comment type="cofactor">
    <cofactor evidence="1">
        <name>pantetheine 4'-phosphate</name>
        <dbReference type="ChEBI" id="CHEBI:47942"/>
    </cofactor>
</comment>
<dbReference type="SUPFAM" id="SSF55048">
    <property type="entry name" value="Probable ACP-binding domain of malonyl-CoA ACP transacylase"/>
    <property type="match status" value="1"/>
</dbReference>
<dbReference type="InterPro" id="IPR010071">
    <property type="entry name" value="AA_adenyl_dom"/>
</dbReference>
<dbReference type="GO" id="GO:0031177">
    <property type="term" value="F:phosphopantetheine binding"/>
    <property type="evidence" value="ECO:0007669"/>
    <property type="project" value="InterPro"/>
</dbReference>
<keyword evidence="3" id="KW-0597">Phosphoprotein</keyword>
<dbReference type="InterPro" id="IPR001242">
    <property type="entry name" value="Condensation_dom"/>
</dbReference>
<dbReference type="InterPro" id="IPR001227">
    <property type="entry name" value="Ac_transferase_dom_sf"/>
</dbReference>
<dbReference type="SUPFAM" id="SSF52151">
    <property type="entry name" value="FabD/lysophospholipase-like"/>
    <property type="match status" value="1"/>
</dbReference>
<dbReference type="Gene3D" id="3.30.559.30">
    <property type="entry name" value="Nonribosomal peptide synthetase, condensation domain"/>
    <property type="match status" value="3"/>
</dbReference>
<dbReference type="FunFam" id="3.40.50.980:FF:000002">
    <property type="entry name" value="Enterobactin synthetase component F"/>
    <property type="match status" value="1"/>
</dbReference>
<dbReference type="InterPro" id="IPR014030">
    <property type="entry name" value="Ketoacyl_synth_N"/>
</dbReference>
<dbReference type="GO" id="GO:0043041">
    <property type="term" value="P:amino acid activation for nonribosomal peptide biosynthetic process"/>
    <property type="evidence" value="ECO:0007669"/>
    <property type="project" value="TreeGrafter"/>
</dbReference>
<dbReference type="InterPro" id="IPR020845">
    <property type="entry name" value="AMP-binding_CS"/>
</dbReference>
<dbReference type="SUPFAM" id="SSF53901">
    <property type="entry name" value="Thiolase-like"/>
    <property type="match status" value="1"/>
</dbReference>
<dbReference type="InterPro" id="IPR013968">
    <property type="entry name" value="PKS_KR"/>
</dbReference>
<dbReference type="PROSITE" id="PS00606">
    <property type="entry name" value="KS3_1"/>
    <property type="match status" value="1"/>
</dbReference>
<evidence type="ECO:0000313" key="13">
    <source>
        <dbReference type="EMBL" id="MBO1317348.1"/>
    </source>
</evidence>
<dbReference type="SUPFAM" id="SSF56801">
    <property type="entry name" value="Acetyl-CoA synthetase-like"/>
    <property type="match status" value="2"/>
</dbReference>
<dbReference type="InterPro" id="IPR042099">
    <property type="entry name" value="ANL_N_sf"/>
</dbReference>
<keyword evidence="7" id="KW-0443">Lipid metabolism</keyword>
<dbReference type="PROSITE" id="PS50075">
    <property type="entry name" value="CARRIER"/>
    <property type="match status" value="4"/>
</dbReference>
<dbReference type="Pfam" id="PF13193">
    <property type="entry name" value="AMP-binding_C"/>
    <property type="match status" value="1"/>
</dbReference>
<dbReference type="InterPro" id="IPR016039">
    <property type="entry name" value="Thiolase-like"/>
</dbReference>
<dbReference type="EMBL" id="JAFREP010000002">
    <property type="protein sequence ID" value="MBO1317348.1"/>
    <property type="molecule type" value="Genomic_DNA"/>
</dbReference>
<dbReference type="CDD" id="cd02440">
    <property type="entry name" value="AdoMet_MTases"/>
    <property type="match status" value="1"/>
</dbReference>
<dbReference type="Gene3D" id="3.40.47.10">
    <property type="match status" value="1"/>
</dbReference>
<dbReference type="FunFam" id="3.40.50.980:FF:000001">
    <property type="entry name" value="Non-ribosomal peptide synthetase"/>
    <property type="match status" value="1"/>
</dbReference>
<feature type="domain" description="Ketosynthase family 3 (KS3)" evidence="12">
    <location>
        <begin position="2647"/>
        <end position="3073"/>
    </location>
</feature>
<dbReference type="CDD" id="cd17643">
    <property type="entry name" value="A_NRPS_Cytc1-like"/>
    <property type="match status" value="1"/>
</dbReference>
<dbReference type="Pfam" id="PF16197">
    <property type="entry name" value="KAsynt_C_assoc"/>
    <property type="match status" value="1"/>
</dbReference>
<organism evidence="13 15">
    <name type="scientific">Acanthopleuribacter pedis</name>
    <dbReference type="NCBI Taxonomy" id="442870"/>
    <lineage>
        <taxon>Bacteria</taxon>
        <taxon>Pseudomonadati</taxon>
        <taxon>Acidobacteriota</taxon>
        <taxon>Holophagae</taxon>
        <taxon>Acanthopleuribacterales</taxon>
        <taxon>Acanthopleuribacteraceae</taxon>
        <taxon>Acanthopleuribacter</taxon>
    </lineage>
</organism>
<dbReference type="Pfam" id="PF02801">
    <property type="entry name" value="Ketoacyl-synt_C"/>
    <property type="match status" value="1"/>
</dbReference>
<sequence length="4568" mass="498078">MSRKNIEAILPLSPAQEGMWLESMTQTGLHLEQSHARLRGPLDAAALERAWQWLVQRHEMLRTGFVGKDLHKPVQVVYRRLSVSLSHLDLREGDGETAFQRFLAEDRAAGFHPARAPLMRFTLCRFGAEEHRLVWTHHHLLMDGWCISLIFGDLFAAYRAFRAGRDPQAPPAPAYRDYLAWRAKRDTSATADYWRSVLQDVSEPTPLATTAEPAPADTSHALDDRRVRLSPEKTRRLQARCRRARITLNSLFQGLWAVLLARYSGRRDVLYGITVSGRPPELDGVDRILGLFATTQPLRCQLNERLPFFDQLSRLQADQLVARNHEALGGGALQPFSGVPTGTPLYESVLVFENYPMDPDAVADLDFTVEADTENESGARTHHPLVLMVAVQPEGLALHLVYQQYRLDGEAADRVLDHLTHLLGRLEQDEAPEVGALIQALPEPLPRIFANAPVAGADYTAPRNPREEAVAAIWCAILGREQVGVTENFFQAGGHSLLATRLLAQLRKTFRIDLPLRALFDNPTVALQADLLAPDCTRGAAPIPRQARNQPLPLAFTQERLLFLDRLAEGRGQAYHERAAVELGGVLDRAALEGALEDLVARHEALRTSFRDGEQGPVQVIAARVATPLRFADRPDLNPLPVAEAVARIAAEAPAFNLAEAPLFRVSLVRLAPERHLMLLHIHHIITDGWSHALFMREWQTLYAARTAGHNADLAPLPLQFADYAAWLRQRFARGDLAETVHYWTEQLKDAPPLSTIPTDRPRGEALSGRAATVSLQLNQPFTRQLAAHAQQHSATLFMLCSAAMHLLLARLTGRDDVLLGMPHAGRDRAELEPVFGFFVNTLVQRARIDGNAGFNHLLEQVRNCCLDAFAHAEMPFEKLVEGLQPQRALNHTPLFQVFINMLNHEPVRLEAEGLRVVEIPLPETEAMFDLTWYIRETATGLHWELRYNRDLYDVATMDRVLHQLAHLLREAIRDGEQAVAALALAPAAPALPEPPAVVGEPIHAAFLRTAAASPNRIALRTESDPITYAELERWSAGLAAALQREGVRRGEITAIYAERGPALVAAVLASLRLGSPFTILDPAYPAGSLINQLEAADPKTLLRDPNARPEPPALAAYWASKRRLTITCKDDGSETRFSDKTIDAAAPAYIMFTSGTAGKPKGVVGNHAAVTHFLAWQRQTFNLTAADRFILLAGLGHDPLLRDLFAPLSIGATLTMPAQTALESGPALSAALAANHITTLHLTPQRLRLLGGEAASLPDLKQVFCGGDRLFAADVRALRRLSPRATVVNSYGTTETPQIAACHIIPPETPAAVIGVGADGSIPIGRGTAGARLWIRNAAGNTAAPGELGTIVVRSNALCLGFLGQSTRIGPDYVTGDLGRRDDDGTVRYEGRGDRQLNLRGNRIEPAMVEHQLQALAAVARAHVGLRRDPNGNDRLIAWWVPAAGRGDAAPVRAALCEQLPPAMVPEVFAAIQEIPLTPNGKTDSRALPEPAWPTAHAAYEPPRDSLEHDLCSLFAAVLEVERVGRNDDFFERGGHSLKAMQLVGRLHAELSLVIPLRAIFKNRTPAALARTAQHAGRAALQAVPVAPPADTYPLAHAQQRLWLLWHLDPAATTYHMGDVLCLEGKLDRDALGKALEGVIQRHAILRTHFPTVNGEPRQRILDPAPYQPAFIDLGENGDPRAAAEEQAQTLLTEPFDLAAKPPVRFTLLRLNAETHWLLFSIHHILCDRWSLGLIAAETATRYNAAKRAEGFAPTPLPIQYHDYAAWSRQDIDGLAEGLAYWRGQLSSAPAPLELPADFTRPALLRHDGAMARVPLAVSRALCEGVGRTHGAGLFMVLSALVKALLYRVTGRTDFNLGTPVAGRFHPDLEQQIGCYANMVVLRQPLQRGMTFSQLLAAVRETAEQAYSHQNVPFDLLVEELNPQRDLSRSPLFDVVVVLQEDAHPAELDGLQVTSLPHPHRISKFDLSFIFEKAGDDLLCHLEYRTDLYRAERINRLADQLNVLAGALLAEPGRVIDRAPLMSVPEQALIAAPNQTEVGYPECDLVTLFEQQAARHGNRRAVIGSNETLNYRALNRQANRLAHTLKQRHGVVPGAMVGLCLDRSPAMIIAQLAVLKTGAAYVPLDASYPDARLQHMLAATQPVTVLCEPGQRTRLAELGASKLLDWGAPLEEKDTNLGLPLFAELPAYVIFTSGSTGLPKGCVLTHRNLVRLVQNDQHPFDLGPDDVWVCAHSFCFDFSVWEVFGALLHGAAVVVAETETVRDIGAFYQLLRREQVTVLNQTPAAFYNLIEEDGKHPAALGDRLRYVIFGGDRLEPFRLKPWLARYGADTPALINMYGITETCVHVSFGPITAADAEQAGRSPIGGPLPDTRMWLLDEQGEARPVGLPGDIYVGGGGLAMGYWGQPALTAARFVPDPRGNGARLYCSGDVGVLRADGGFDHLGRNDFQIQLRGFRVEPGEIEAALCRHARVREALVLATGAGETQQLHAFLVSEGGVGPAASEWRTLLKDRLPDYMVPATFTHLATWPLTANGKIDRGALVKTLAKTDRTAETPASADEQLLRALWRELLGHDAFGADDTFFDVGGNSLLLVRLRAALEKQFNREVPITELFRHTSIRAQSALLGDAPAENTRQRATAAATDPIADADIAVIGMAGRFPGAASVAELWQNLLDGVESVTFFSADELRAAGVPDALIEDPAYVPAKPVMADADRFDAAFFGFTPREAEVTDPQHRIFLQCAWNALEDAGIDPNNSEARIGVFAGCGANGYLLNNVVPNREQLRNLGDYPLLIGNDKDYLATRTAYKLNLRGPAITVGTACSTSLVALHLAVESLRRGECEAALVGGVSIKVPLVEGYAYQQNGILSPDGHCRAFDAAGQGTIGGSGCAVVVVKPLHLAVADGDPVVAVIKGSAVNNDGREKIGFTAPAVDGQAAVIDAALKRAGVHPEQIGYVEAHGTGTALGDPIEIAALTEVYRRHTQKTGTCAIGSVKTNIGHLDAAAGITGFIKASLAVARGRIPKSLHFDRANPEIPFETSPFRVAAQTRDWPLAGRRHAAVSSFGIGGSNAHVILAEAPVQAKRPDTPKGPRLLVLSAKSEAALNAGAQSLADHVARAQPDLDDLAHTLQSGRACFPYRRHVVAEDTAQAVTLLRTPATGVVPAPAQHPKVVFLFPGQGAQHVGMGRELYAQNPLFRAHLDAALQRLTPLLQRDPRALLFGEDPEAEAQVGQTEYAQPLLFAVSYAAARMWQARGVNAHAMLGHSLGEYVAACLAGVFSLDDALRLVVARGRCMQAAPRGTMLAVSAAETRVRLLLPAELSLAAINAPERIVVSGPQAPIDAFAADLTARDIAHRALHTSHAFHSPMMTEAAKALHAVLDEIELTPPKQRYLSNLTGTWITDEQAVDPGYYAQHILRPVRFSDAVTLLESEGDPVYLEVGPGQTLTTLVGQAGITPLRRIPTLPHPRRAEDAVRVCYDALGRLWQAGVGVDWQADRPARPLRRISFPGYAFQGARFWLDAGTGANRVPTTSEPAATEKNSDLSRWFYKPDFTARARTGSPVSLDRGLWLVFHEPTWNLSIADQLNAGGAAVVTVEIGEGYQRRTENRYHVRLGVHADMTALIGEILKREPQQLHIVHAWSGGDIAKRERGYGSLLHLARALQEAACELPIHLQVVTKELWTVAGENEVNAETALLLGPLRVLPQEMPNLRARVIDIHQRGPRFSPARRAQLHAELLHLEGARSVLLRDGDRWEAGYRALQLPEVNAAEVLRPGGTYLIAGGLGGIGLLLAEWMAREAKANLVLIGRGGLPARETWPQWRDAATATAPAVRFLAERATANRAVRLDLAEITPGLEADAAHIIAQTGGDKTLDPRLIATVDTLCTAYLRDFFRERGVDLSPGTRHTRASVVEQLAMPPAYAKFANLMLQTTIARGLFAEENGLTVTDLELPDAGLLSRHLKETHPHMAGELAFLETCVRQYGDVFDGRTKGVQVLYPEGDTQLVRGNAEQTDQSEATRRRMALLTRLIDRILAAADQRPVRILEVGGGNGLMTRMLAAHLRDHNVRYTFTDIGRAFVLGAQREAAERGDDFMDFGVFDISRDPAAQGFEPHQYDFILGLNVVHATPILDQTLTHLQCLLAPGGMLAMVETVKLHVQIDMIWGLIEGWWCYEDTELRQDSPLMDLANWEAVCRRNGFAHTTAFPRDEATRKTEECGLIVAQQALAPTSDTYQTRLAEQAAELIEPMRTTLDTVTRMEGMGAQVLPLRADVGDIGDLAAAVDQARAHFGAIHGVVNAAGETGHRSIFMPARDLTRADSLAQFRARVRGTRALDHVLAEESPDFAVLISSNASVLGGLGFASYAAACSFMDAWGNGERNLPWVSSNWDRWPTARVVARGDETQTSINRFAMDRDQCEAAFARLIARGEPGQLVVSAGRLDARLARWVDLVQPDRAAISEKTERGNGFHARPNLPNPYQAPATPEEHTLIELLQSLLAIEPVGINDDFFQLGGDSLLGTQFMTRAGKHFNLTLPLQFLFEDQTAAKLAQRIADLRAVVEELLVAPEGGAADDEEEGEL</sequence>
<name>A0A8J7QDZ3_9BACT</name>
<dbReference type="InterPro" id="IPR009081">
    <property type="entry name" value="PP-bd_ACP"/>
</dbReference>
<dbReference type="Pfam" id="PF00550">
    <property type="entry name" value="PP-binding"/>
    <property type="match status" value="4"/>
</dbReference>
<dbReference type="SUPFAM" id="SSF51735">
    <property type="entry name" value="NAD(P)-binding Rossmann-fold domains"/>
    <property type="match status" value="3"/>
</dbReference>
<protein>
    <submittedName>
        <fullName evidence="13">Amino acid adenylation domain-containing protein</fullName>
    </submittedName>
</protein>
<dbReference type="Gene3D" id="3.40.366.10">
    <property type="entry name" value="Malonyl-Coenzyme A Acyl Carrier Protein, domain 2"/>
    <property type="match status" value="1"/>
</dbReference>
<dbReference type="GO" id="GO:0005737">
    <property type="term" value="C:cytoplasm"/>
    <property type="evidence" value="ECO:0007669"/>
    <property type="project" value="TreeGrafter"/>
</dbReference>
<dbReference type="Proteomes" id="UP000664417">
    <property type="component" value="Unassembled WGS sequence"/>
</dbReference>
<dbReference type="NCBIfam" id="TIGR01733">
    <property type="entry name" value="AA-adenyl-dom"/>
    <property type="match status" value="1"/>
</dbReference>
<dbReference type="Pfam" id="PF00109">
    <property type="entry name" value="ketoacyl-synt"/>
    <property type="match status" value="1"/>
</dbReference>
<dbReference type="CDD" id="cd19531">
    <property type="entry name" value="LCL_NRPS-like"/>
    <property type="match status" value="2"/>
</dbReference>
<dbReference type="SMART" id="SM00827">
    <property type="entry name" value="PKS_AT"/>
    <property type="match status" value="1"/>
</dbReference>
<dbReference type="Pfam" id="PF08242">
    <property type="entry name" value="Methyltransf_12"/>
    <property type="match status" value="1"/>
</dbReference>
<feature type="domain" description="Carrier" evidence="11">
    <location>
        <begin position="461"/>
        <end position="536"/>
    </location>
</feature>
<dbReference type="InterPro" id="IPR045851">
    <property type="entry name" value="AMP-bd_C_sf"/>
</dbReference>
<proteinExistence type="inferred from homology"/>
<dbReference type="Gene3D" id="3.40.50.150">
    <property type="entry name" value="Vaccinia Virus protein VP39"/>
    <property type="match status" value="1"/>
</dbReference>
<dbReference type="PANTHER" id="PTHR45527">
    <property type="entry name" value="NONRIBOSOMAL PEPTIDE SYNTHETASE"/>
    <property type="match status" value="1"/>
</dbReference>
<dbReference type="PROSITE" id="PS00012">
    <property type="entry name" value="PHOSPHOPANTETHEINE"/>
    <property type="match status" value="2"/>
</dbReference>
<dbReference type="Pfam" id="PF00668">
    <property type="entry name" value="Condensation"/>
    <property type="match status" value="3"/>
</dbReference>
<evidence type="ECO:0000256" key="2">
    <source>
        <dbReference type="ARBA" id="ARBA00022450"/>
    </source>
</evidence>
<accession>A0A8J7QDZ3</accession>
<dbReference type="GO" id="GO:0006633">
    <property type="term" value="P:fatty acid biosynthetic process"/>
    <property type="evidence" value="ECO:0007669"/>
    <property type="project" value="InterPro"/>
</dbReference>
<feature type="region of interest" description="Disordered" evidence="10">
    <location>
        <begin position="205"/>
        <end position="224"/>
    </location>
</feature>
<dbReference type="InterPro" id="IPR018201">
    <property type="entry name" value="Ketoacyl_synth_AS"/>
</dbReference>
<dbReference type="InterPro" id="IPR023213">
    <property type="entry name" value="CAT-like_dom_sf"/>
</dbReference>
<evidence type="ECO:0000256" key="5">
    <source>
        <dbReference type="ARBA" id="ARBA00022737"/>
    </source>
</evidence>
<evidence type="ECO:0000256" key="4">
    <source>
        <dbReference type="ARBA" id="ARBA00022679"/>
    </source>
</evidence>
<dbReference type="InterPro" id="IPR020841">
    <property type="entry name" value="PKS_Beta-ketoAc_synthase_dom"/>
</dbReference>
<dbReference type="CDD" id="cd00833">
    <property type="entry name" value="PKS"/>
    <property type="match status" value="1"/>
</dbReference>
<keyword evidence="6" id="KW-0276">Fatty acid metabolism</keyword>
<evidence type="ECO:0000256" key="8">
    <source>
        <dbReference type="ARBA" id="ARBA00023268"/>
    </source>
</evidence>
<dbReference type="Gene3D" id="3.40.50.12780">
    <property type="entry name" value="N-terminal domain of ligase-like"/>
    <property type="match status" value="2"/>
</dbReference>
<dbReference type="InterPro" id="IPR020806">
    <property type="entry name" value="PKS_PP-bd"/>
</dbReference>